<evidence type="ECO:0000313" key="1">
    <source>
        <dbReference type="EMBL" id="KFM59991.1"/>
    </source>
</evidence>
<evidence type="ECO:0000313" key="2">
    <source>
        <dbReference type="Proteomes" id="UP000054359"/>
    </source>
</evidence>
<feature type="non-terminal residue" evidence="1">
    <location>
        <position position="41"/>
    </location>
</feature>
<proteinExistence type="predicted"/>
<sequence length="41" mass="4964">MFRIDFHKSSSYSLKKSFYIPRQLRCWGIIHKYAGRWISGV</sequence>
<keyword evidence="2" id="KW-1185">Reference proteome</keyword>
<organism evidence="1 2">
    <name type="scientific">Stegodyphus mimosarum</name>
    <name type="common">African social velvet spider</name>
    <dbReference type="NCBI Taxonomy" id="407821"/>
    <lineage>
        <taxon>Eukaryota</taxon>
        <taxon>Metazoa</taxon>
        <taxon>Ecdysozoa</taxon>
        <taxon>Arthropoda</taxon>
        <taxon>Chelicerata</taxon>
        <taxon>Arachnida</taxon>
        <taxon>Araneae</taxon>
        <taxon>Araneomorphae</taxon>
        <taxon>Entelegynae</taxon>
        <taxon>Eresoidea</taxon>
        <taxon>Eresidae</taxon>
        <taxon>Stegodyphus</taxon>
    </lineage>
</organism>
<reference evidence="1 2" key="1">
    <citation type="submission" date="2013-11" db="EMBL/GenBank/DDBJ databases">
        <title>Genome sequencing of Stegodyphus mimosarum.</title>
        <authorList>
            <person name="Bechsgaard J."/>
        </authorList>
    </citation>
    <scope>NUCLEOTIDE SEQUENCE [LARGE SCALE GENOMIC DNA]</scope>
</reference>
<dbReference type="Proteomes" id="UP000054359">
    <property type="component" value="Unassembled WGS sequence"/>
</dbReference>
<name>A0A087T4F2_STEMI</name>
<accession>A0A087T4F2</accession>
<gene>
    <name evidence="1" type="ORF">X975_26286</name>
</gene>
<protein>
    <submittedName>
        <fullName evidence="1">Uncharacterized protein</fullName>
    </submittedName>
</protein>
<dbReference type="EMBL" id="KK113365">
    <property type="protein sequence ID" value="KFM59991.1"/>
    <property type="molecule type" value="Genomic_DNA"/>
</dbReference>
<dbReference type="AlphaFoldDB" id="A0A087T4F2"/>